<accession>A0A0F9L0Q8</accession>
<name>A0A0F9L0Q8_9ZZZZ</name>
<feature type="region of interest" description="Disordered" evidence="2">
    <location>
        <begin position="1"/>
        <end position="43"/>
    </location>
</feature>
<dbReference type="AlphaFoldDB" id="A0A0F9L0Q8"/>
<gene>
    <name evidence="3" type="ORF">LCGC14_1635680</name>
</gene>
<evidence type="ECO:0000256" key="2">
    <source>
        <dbReference type="SAM" id="MobiDB-lite"/>
    </source>
</evidence>
<reference evidence="3" key="1">
    <citation type="journal article" date="2015" name="Nature">
        <title>Complex archaea that bridge the gap between prokaryotes and eukaryotes.</title>
        <authorList>
            <person name="Spang A."/>
            <person name="Saw J.H."/>
            <person name="Jorgensen S.L."/>
            <person name="Zaremba-Niedzwiedzka K."/>
            <person name="Martijn J."/>
            <person name="Lind A.E."/>
            <person name="van Eijk R."/>
            <person name="Schleper C."/>
            <person name="Guy L."/>
            <person name="Ettema T.J."/>
        </authorList>
    </citation>
    <scope>NUCLEOTIDE SEQUENCE</scope>
</reference>
<keyword evidence="1" id="KW-0175">Coiled coil</keyword>
<protein>
    <submittedName>
        <fullName evidence="3">Uncharacterized protein</fullName>
    </submittedName>
</protein>
<feature type="coiled-coil region" evidence="1">
    <location>
        <begin position="52"/>
        <end position="79"/>
    </location>
</feature>
<comment type="caution">
    <text evidence="3">The sequence shown here is derived from an EMBL/GenBank/DDBJ whole genome shotgun (WGS) entry which is preliminary data.</text>
</comment>
<dbReference type="EMBL" id="LAZR01013557">
    <property type="protein sequence ID" value="KKM21410.1"/>
    <property type="molecule type" value="Genomic_DNA"/>
</dbReference>
<organism evidence="3">
    <name type="scientific">marine sediment metagenome</name>
    <dbReference type="NCBI Taxonomy" id="412755"/>
    <lineage>
        <taxon>unclassified sequences</taxon>
        <taxon>metagenomes</taxon>
        <taxon>ecological metagenomes</taxon>
    </lineage>
</organism>
<feature type="compositionally biased region" description="Low complexity" evidence="2">
    <location>
        <begin position="9"/>
        <end position="20"/>
    </location>
</feature>
<proteinExistence type="predicted"/>
<evidence type="ECO:0000313" key="3">
    <source>
        <dbReference type="EMBL" id="KKM21410.1"/>
    </source>
</evidence>
<evidence type="ECO:0000256" key="1">
    <source>
        <dbReference type="SAM" id="Coils"/>
    </source>
</evidence>
<sequence>MKEQETKGAAQEAAQPAVTPAVPPEGDPLSQPEGDQITMTQDAYDKAINAVKAERGREIKEAKDEAVAARAEVDSLRTAQDGIITSQRQARLDAVKDTPEEQAKLRDTFAAEDKDTALTRRSTELDVRERQIAANATADNSTLAAGKARELEASTGIDASVLLTHALVLDKAEDGTVTVNIERMEALAGTLKGAETEKGIEAVGANTPAALAAAASDKDFMRDWGKGLVPSTADNQKRADRINQALPTTV</sequence>